<evidence type="ECO:0000313" key="2">
    <source>
        <dbReference type="EMBL" id="ANE52046.1"/>
    </source>
</evidence>
<name>A0A172TYG0_9BACT</name>
<sequence length="196" mass="22368">MISIDNVLVSDEVVEAKFVCDLNKCKGGCCEDGDAGAPLEQEEMKIIEDNFEAVVPYLTQEGLDEIKRQGKFLYDKEFGWVTPTINGGLCVYGFRDEKGIIKCGFEAAYNDGKIGWKKPISCHLFPIRLTETKQYTMVNYEPREVMCDPACAFGKKLKVPVYQFLKEPIERKFGAEFYNTLHQIAVEYFDQKAEKK</sequence>
<dbReference type="AlphaFoldDB" id="A0A172TYG0"/>
<evidence type="ECO:0008006" key="4">
    <source>
        <dbReference type="Google" id="ProtNLM"/>
    </source>
</evidence>
<dbReference type="KEGG" id="fla:SY85_17635"/>
<dbReference type="EMBL" id="CP011390">
    <property type="protein sequence ID" value="ANE52046.1"/>
    <property type="molecule type" value="Genomic_DNA"/>
</dbReference>
<keyword evidence="3" id="KW-1185">Reference proteome</keyword>
<dbReference type="Proteomes" id="UP000077177">
    <property type="component" value="Chromosome"/>
</dbReference>
<dbReference type="InterPro" id="IPR021458">
    <property type="entry name" value="Rv0495c"/>
</dbReference>
<comment type="similarity">
    <text evidence="1">Belongs to the Rv0495c family.</text>
</comment>
<dbReference type="STRING" id="1492898.SY85_17635"/>
<dbReference type="OrthoDB" id="597501at2"/>
<evidence type="ECO:0000313" key="3">
    <source>
        <dbReference type="Proteomes" id="UP000077177"/>
    </source>
</evidence>
<dbReference type="RefSeq" id="WP_066406190.1">
    <property type="nucleotide sequence ID" value="NZ_CP011390.1"/>
</dbReference>
<dbReference type="PATRIC" id="fig|1492898.3.peg.3835"/>
<evidence type="ECO:0000256" key="1">
    <source>
        <dbReference type="ARBA" id="ARBA00093770"/>
    </source>
</evidence>
<dbReference type="Pfam" id="PF11307">
    <property type="entry name" value="DUF3109"/>
    <property type="match status" value="1"/>
</dbReference>
<organism evidence="2 3">
    <name type="scientific">Flavisolibacter tropicus</name>
    <dbReference type="NCBI Taxonomy" id="1492898"/>
    <lineage>
        <taxon>Bacteria</taxon>
        <taxon>Pseudomonadati</taxon>
        <taxon>Bacteroidota</taxon>
        <taxon>Chitinophagia</taxon>
        <taxon>Chitinophagales</taxon>
        <taxon>Chitinophagaceae</taxon>
        <taxon>Flavisolibacter</taxon>
    </lineage>
</organism>
<protein>
    <recommendedName>
        <fullName evidence="4">DUF3109 family protein</fullName>
    </recommendedName>
</protein>
<accession>A0A172TYG0</accession>
<gene>
    <name evidence="2" type="ORF">SY85_17635</name>
</gene>
<proteinExistence type="inferred from homology"/>
<reference evidence="2 3" key="2">
    <citation type="journal article" date="2016" name="Int. J. Syst. Evol. Microbiol.">
        <title>Flavisolibacter tropicus sp. nov., isolated from tropical soil.</title>
        <authorList>
            <person name="Lee J.J."/>
            <person name="Kang M.S."/>
            <person name="Kim G.S."/>
            <person name="Lee C.S."/>
            <person name="Lim S."/>
            <person name="Lee J."/>
            <person name="Roh S.H."/>
            <person name="Kang H."/>
            <person name="Ha J.M."/>
            <person name="Bae S."/>
            <person name="Jung H.Y."/>
            <person name="Kim M.K."/>
        </authorList>
    </citation>
    <scope>NUCLEOTIDE SEQUENCE [LARGE SCALE GENOMIC DNA]</scope>
    <source>
        <strain evidence="2 3">LCS9</strain>
    </source>
</reference>
<reference evidence="3" key="1">
    <citation type="submission" date="2015-01" db="EMBL/GenBank/DDBJ databases">
        <title>Flavisolibacter sp./LCS9/ whole genome sequencing.</title>
        <authorList>
            <person name="Kim M.K."/>
            <person name="Srinivasan S."/>
            <person name="Lee J.-J."/>
        </authorList>
    </citation>
    <scope>NUCLEOTIDE SEQUENCE [LARGE SCALE GENOMIC DNA]</scope>
    <source>
        <strain evidence="3">LCS9</strain>
    </source>
</reference>